<dbReference type="InterPro" id="IPR022775">
    <property type="entry name" value="AP_mu_sigma_su"/>
</dbReference>
<comment type="function">
    <text evidence="5">The zeta subunit may be involved in regulating the coat assembly and, hence, the rate of biosynthetic protein transport due to its association-dissociation properties with the coatomer complex.</text>
</comment>
<keyword evidence="4 5" id="KW-0472">Membrane</keyword>
<sequence>MSQLGRLHCFLIATKGVGNVVYERFYDRLSEYEKADVRAAFQLASSNVRFDGEQEDFIGVYKTACFVFIPVNDMVFYLMGSGEYDELACSGILRAICFLLQDVLKSKCTSGLLLEKYGKMCCIIDEVINEGILETTDRDIVRKALKNKAVWE</sequence>
<dbReference type="GO" id="GO:0006890">
    <property type="term" value="P:retrograde vesicle-mediated transport, Golgi to endoplasmic reticulum"/>
    <property type="evidence" value="ECO:0007669"/>
    <property type="project" value="UniProtKB-UniRule"/>
</dbReference>
<evidence type="ECO:0000256" key="4">
    <source>
        <dbReference type="ARBA" id="ARBA00023136"/>
    </source>
</evidence>
<dbReference type="InterPro" id="IPR011012">
    <property type="entry name" value="Longin-like_dom_sf"/>
</dbReference>
<dbReference type="PANTHER" id="PTHR11043:SF1">
    <property type="entry name" value="TSET COMPLEX MEMBER TSTD"/>
    <property type="match status" value="1"/>
</dbReference>
<dbReference type="GO" id="GO:0006886">
    <property type="term" value="P:intracellular protein transport"/>
    <property type="evidence" value="ECO:0007669"/>
    <property type="project" value="TreeGrafter"/>
</dbReference>
<keyword evidence="5" id="KW-0333">Golgi apparatus</keyword>
<name>A0A7S3RAY9_DUNTE</name>
<gene>
    <name evidence="7" type="ORF">DTER00134_LOCUS22811</name>
</gene>
<keyword evidence="5" id="KW-0653">Protein transport</keyword>
<comment type="similarity">
    <text evidence="2 5">Belongs to the adaptor complexes small subunit family.</text>
</comment>
<keyword evidence="3 5" id="KW-0963">Cytoplasm</keyword>
<dbReference type="GO" id="GO:0030126">
    <property type="term" value="C:COPI vesicle coat"/>
    <property type="evidence" value="ECO:0007669"/>
    <property type="project" value="UniProtKB-UniRule"/>
</dbReference>
<keyword evidence="5" id="KW-0931">ER-Golgi transport</keyword>
<keyword evidence="5" id="KW-0813">Transport</keyword>
<evidence type="ECO:0000313" key="7">
    <source>
        <dbReference type="EMBL" id="CAE0507734.1"/>
    </source>
</evidence>
<evidence type="ECO:0000259" key="6">
    <source>
        <dbReference type="Pfam" id="PF01217"/>
    </source>
</evidence>
<dbReference type="GO" id="GO:0000139">
    <property type="term" value="C:Golgi membrane"/>
    <property type="evidence" value="ECO:0007669"/>
    <property type="project" value="UniProtKB-SubCell"/>
</dbReference>
<dbReference type="Pfam" id="PF01217">
    <property type="entry name" value="Clat_adaptor_s"/>
    <property type="match status" value="1"/>
</dbReference>
<keyword evidence="5" id="KW-0968">Cytoplasmic vesicle</keyword>
<protein>
    <recommendedName>
        <fullName evidence="5">Coatomer subunit zeta</fullName>
    </recommendedName>
</protein>
<dbReference type="EMBL" id="HBIP01037877">
    <property type="protein sequence ID" value="CAE0507734.1"/>
    <property type="molecule type" value="Transcribed_RNA"/>
</dbReference>
<dbReference type="SUPFAM" id="SSF64356">
    <property type="entry name" value="SNARE-like"/>
    <property type="match status" value="1"/>
</dbReference>
<evidence type="ECO:0000256" key="2">
    <source>
        <dbReference type="ARBA" id="ARBA00006972"/>
    </source>
</evidence>
<dbReference type="AlphaFoldDB" id="A0A7S3RAY9"/>
<organism evidence="7">
    <name type="scientific">Dunaliella tertiolecta</name>
    <name type="common">Green alga</name>
    <dbReference type="NCBI Taxonomy" id="3047"/>
    <lineage>
        <taxon>Eukaryota</taxon>
        <taxon>Viridiplantae</taxon>
        <taxon>Chlorophyta</taxon>
        <taxon>core chlorophytes</taxon>
        <taxon>Chlorophyceae</taxon>
        <taxon>CS clade</taxon>
        <taxon>Chlamydomonadales</taxon>
        <taxon>Dunaliellaceae</taxon>
        <taxon>Dunaliella</taxon>
    </lineage>
</organism>
<dbReference type="InterPro" id="IPR039652">
    <property type="entry name" value="Coatomer_zeta"/>
</dbReference>
<evidence type="ECO:0000256" key="5">
    <source>
        <dbReference type="RuleBase" id="RU366053"/>
    </source>
</evidence>
<evidence type="ECO:0000256" key="1">
    <source>
        <dbReference type="ARBA" id="ARBA00004184"/>
    </source>
</evidence>
<evidence type="ECO:0000256" key="3">
    <source>
        <dbReference type="ARBA" id="ARBA00022490"/>
    </source>
</evidence>
<dbReference type="Gene3D" id="3.30.450.60">
    <property type="match status" value="1"/>
</dbReference>
<feature type="domain" description="AP complex mu/sigma subunit" evidence="6">
    <location>
        <begin position="11"/>
        <end position="145"/>
    </location>
</feature>
<comment type="subunit">
    <text evidence="5">Oligomeric complex that consists of at least the alpha, beta, beta', gamma, delta, epsilon and zeta subunits.</text>
</comment>
<dbReference type="GO" id="GO:0006891">
    <property type="term" value="P:intra-Golgi vesicle-mediated transport"/>
    <property type="evidence" value="ECO:0007669"/>
    <property type="project" value="TreeGrafter"/>
</dbReference>
<dbReference type="PANTHER" id="PTHR11043">
    <property type="entry name" value="ZETA-COAT PROTEIN"/>
    <property type="match status" value="1"/>
</dbReference>
<accession>A0A7S3RAY9</accession>
<reference evidence="7" key="1">
    <citation type="submission" date="2021-01" db="EMBL/GenBank/DDBJ databases">
        <authorList>
            <person name="Corre E."/>
            <person name="Pelletier E."/>
            <person name="Niang G."/>
            <person name="Scheremetjew M."/>
            <person name="Finn R."/>
            <person name="Kale V."/>
            <person name="Holt S."/>
            <person name="Cochrane G."/>
            <person name="Meng A."/>
            <person name="Brown T."/>
            <person name="Cohen L."/>
        </authorList>
    </citation>
    <scope>NUCLEOTIDE SEQUENCE</scope>
    <source>
        <strain evidence="7">CCMP1320</strain>
    </source>
</reference>
<comment type="subcellular location">
    <subcellularLocation>
        <location evidence="5">Cytoplasm</location>
    </subcellularLocation>
    <subcellularLocation>
        <location evidence="5">Golgi apparatus membrane</location>
        <topology evidence="5">Peripheral membrane protein</topology>
        <orientation evidence="5">Cytoplasmic side</orientation>
    </subcellularLocation>
    <subcellularLocation>
        <location evidence="5">Cytoplasmic vesicle</location>
        <location evidence="5">COPI-coated vesicle membrane</location>
        <topology evidence="5">Peripheral membrane protein</topology>
        <orientation evidence="5">Cytoplasmic side</orientation>
    </subcellularLocation>
    <subcellularLocation>
        <location evidence="1">Endomembrane system</location>
        <topology evidence="1">Peripheral membrane protein</topology>
    </subcellularLocation>
</comment>
<proteinExistence type="inferred from homology"/>